<dbReference type="PATRIC" id="fig|1345697.3.peg.2444"/>
<dbReference type="AlphaFoldDB" id="S5ZQP1"/>
<dbReference type="EMBL" id="CP006254">
    <property type="protein sequence ID" value="AGT32758.1"/>
    <property type="molecule type" value="Genomic_DNA"/>
</dbReference>
<organism evidence="1 2">
    <name type="scientific">Geobacillus genomosp. 3</name>
    <dbReference type="NCBI Taxonomy" id="1921421"/>
    <lineage>
        <taxon>Bacteria</taxon>
        <taxon>Bacillati</taxon>
        <taxon>Bacillota</taxon>
        <taxon>Bacilli</taxon>
        <taxon>Bacillales</taxon>
        <taxon>Anoxybacillaceae</taxon>
        <taxon>Geobacillus</taxon>
    </lineage>
</organism>
<dbReference type="KEGG" id="gjf:M493_12555"/>
<evidence type="ECO:0000313" key="1">
    <source>
        <dbReference type="EMBL" id="AGT32758.1"/>
    </source>
</evidence>
<protein>
    <submittedName>
        <fullName evidence="1">Uncharacterized protein</fullName>
    </submittedName>
</protein>
<reference evidence="1 2" key="1">
    <citation type="journal article" date="2014" name="Genome Announc.">
        <title>Complete Genome Sequence of the Thermophilic Polychlorinated Biphenyl Degrader Geobacillus sp. Strain JF8 (NBRC 109937).</title>
        <authorList>
            <person name="Shintani M."/>
            <person name="Ohtsubo Y."/>
            <person name="Fukuda K."/>
            <person name="Hosoyama A."/>
            <person name="Ohji S."/>
            <person name="Yamazoe A."/>
            <person name="Fujita N."/>
            <person name="Nagata Y."/>
            <person name="Tsuda M."/>
            <person name="Hatta T."/>
            <person name="Kimbara K."/>
        </authorList>
    </citation>
    <scope>NUCLEOTIDE SEQUENCE [LARGE SCALE GENOMIC DNA]</scope>
    <source>
        <strain evidence="1 2">JF8</strain>
    </source>
</reference>
<accession>S5ZQP1</accession>
<dbReference type="HOGENOM" id="CLU_219388_0_0_9"/>
<dbReference type="Proteomes" id="UP000015500">
    <property type="component" value="Chromosome"/>
</dbReference>
<evidence type="ECO:0000313" key="2">
    <source>
        <dbReference type="Proteomes" id="UP000015500"/>
    </source>
</evidence>
<proteinExistence type="predicted"/>
<keyword evidence="2" id="KW-1185">Reference proteome</keyword>
<gene>
    <name evidence="1" type="ORF">M493_12555</name>
</gene>
<sequence length="40" mass="4732">MISFLSSRKKGKKRRKAEKTGWMMPFLPENERFSMLLISA</sequence>
<name>S5ZQP1_GEOG3</name>